<dbReference type="RefSeq" id="WP_377469667.1">
    <property type="nucleotide sequence ID" value="NZ_JBHLWN010000031.1"/>
</dbReference>
<dbReference type="Proteomes" id="UP001589776">
    <property type="component" value="Unassembled WGS sequence"/>
</dbReference>
<evidence type="ECO:0000313" key="3">
    <source>
        <dbReference type="EMBL" id="MFC0212487.1"/>
    </source>
</evidence>
<sequence>MKSADEAKKSLLTSFGQLPVSFIRNRGQIDSRQLYFTSGSGFRCAFASEEVLFTLYESSASRDRNKGSVKGCNVALRFVDGNPDPVPEGDGEEEGNIHYLKGSDPERWIRHVPMYREIRYRRVWPGIDVIFQGEKGRLKYDVVLEPGAAAEHIGFSYEGAEDIRLDEAGSLLIDTPLGTLKDTRPEAYQERDGARIPIDCRFVIHSEASGRKKVGFELTGPYDPMLPVVIDPILIYSTYLGGAGGNTQGFAVAVDSTGSAYVTGFTRSNSFPTTPGSFETDFQGGEEDAFVAKLNPEGTALVYCAYLGGSNGDEGFGIAVDGAGSAYVTGLTVSTDFPVTPGAYQPELAGMTGAADAFVTKVDPSGSSLVYSTYFGGSGVEGARDIVVDAAGNAYIVGSTESSDLPATPGAFQGMLRGTQDAFVAKLNPTGTDLIYCTYFGGSAEEFGQGIAIDAAGNAYITGQTDSVDMPIIPGSFDTTYNGLRDAFVTKFNATGTGLIYSTFLGGATFDTAFGIDVDASGNAYICGATGSSDFPTTPDSFEPNIDASSTGFVTKLNAAGSALVYSSFLGGNGDDQCNAIAVDPFGNANVTGLTNSTDFPTTPGAFQDTYNEDLPGETPDAFLTRFSLTGSTLLFSSYLGGGSDDRGQGIAVDAAGNAYATGFTGSDNFPLTPGAFQQSPLDSSVAFVVKLGDIGQGPPGPRGPAGPQGAAGEQGLPGGEGPQGLQGTQGPQGSQGPQGPRGPRGPQGRTIRIKKRVKSKKRRRNVHLKRLRKIKPLLKKKRRKKSKTCAKVIRITLKKCKVIREIL</sequence>
<protein>
    <submittedName>
        <fullName evidence="3">SBBP repeat-containing protein</fullName>
    </submittedName>
</protein>
<dbReference type="InterPro" id="IPR010620">
    <property type="entry name" value="SBBP_repeat"/>
</dbReference>
<keyword evidence="4" id="KW-1185">Reference proteome</keyword>
<dbReference type="SUPFAM" id="SSF101898">
    <property type="entry name" value="NHL repeat"/>
    <property type="match status" value="1"/>
</dbReference>
<feature type="compositionally biased region" description="Gly residues" evidence="1">
    <location>
        <begin position="716"/>
        <end position="725"/>
    </location>
</feature>
<dbReference type="InterPro" id="IPR052918">
    <property type="entry name" value="Motility_Chemotaxis_Reg"/>
</dbReference>
<gene>
    <name evidence="3" type="ORF">ACFFK0_08435</name>
</gene>
<evidence type="ECO:0000313" key="4">
    <source>
        <dbReference type="Proteomes" id="UP001589776"/>
    </source>
</evidence>
<name>A0ABV6DIQ1_9BACL</name>
<dbReference type="InterPro" id="IPR011042">
    <property type="entry name" value="6-blade_b-propeller_TolB-like"/>
</dbReference>
<organism evidence="3 4">
    <name type="scientific">Paenibacillus chartarius</name>
    <dbReference type="NCBI Taxonomy" id="747481"/>
    <lineage>
        <taxon>Bacteria</taxon>
        <taxon>Bacillati</taxon>
        <taxon>Bacillota</taxon>
        <taxon>Bacilli</taxon>
        <taxon>Bacillales</taxon>
        <taxon>Paenibacillaceae</taxon>
        <taxon>Paenibacillus</taxon>
    </lineage>
</organism>
<dbReference type="InterPro" id="IPR008160">
    <property type="entry name" value="Collagen"/>
</dbReference>
<reference evidence="3 4" key="1">
    <citation type="submission" date="2024-09" db="EMBL/GenBank/DDBJ databases">
        <authorList>
            <person name="Sun Q."/>
            <person name="Mori K."/>
        </authorList>
    </citation>
    <scope>NUCLEOTIDE SEQUENCE [LARGE SCALE GENOMIC DNA]</scope>
    <source>
        <strain evidence="3 4">CCM 7759</strain>
    </source>
</reference>
<feature type="compositionally biased region" description="Low complexity" evidence="1">
    <location>
        <begin position="726"/>
        <end position="739"/>
    </location>
</feature>
<dbReference type="EMBL" id="JBHLWN010000031">
    <property type="protein sequence ID" value="MFC0212487.1"/>
    <property type="molecule type" value="Genomic_DNA"/>
</dbReference>
<dbReference type="Pfam" id="PF01391">
    <property type="entry name" value="Collagen"/>
    <property type="match status" value="1"/>
</dbReference>
<dbReference type="Gene3D" id="2.120.10.30">
    <property type="entry name" value="TolB, C-terminal domain"/>
    <property type="match status" value="1"/>
</dbReference>
<accession>A0ABV6DIQ1</accession>
<dbReference type="Pfam" id="PF06739">
    <property type="entry name" value="SBBP"/>
    <property type="match status" value="6"/>
</dbReference>
<dbReference type="InterPro" id="IPR057708">
    <property type="entry name" value="DUF7948"/>
</dbReference>
<feature type="region of interest" description="Disordered" evidence="1">
    <location>
        <begin position="693"/>
        <end position="751"/>
    </location>
</feature>
<dbReference type="PANTHER" id="PTHR35580">
    <property type="entry name" value="CELL SURFACE GLYCOPROTEIN (S-LAYER PROTEIN)-LIKE PROTEIN"/>
    <property type="match status" value="1"/>
</dbReference>
<dbReference type="PANTHER" id="PTHR35580:SF1">
    <property type="entry name" value="PHYTASE-LIKE DOMAIN-CONTAINING PROTEIN"/>
    <property type="match status" value="1"/>
</dbReference>
<evidence type="ECO:0000256" key="1">
    <source>
        <dbReference type="SAM" id="MobiDB-lite"/>
    </source>
</evidence>
<evidence type="ECO:0000259" key="2">
    <source>
        <dbReference type="Pfam" id="PF25778"/>
    </source>
</evidence>
<comment type="caution">
    <text evidence="3">The sequence shown here is derived from an EMBL/GenBank/DDBJ whole genome shotgun (WGS) entry which is preliminary data.</text>
</comment>
<proteinExistence type="predicted"/>
<feature type="compositionally biased region" description="Low complexity" evidence="1">
    <location>
        <begin position="706"/>
        <end position="715"/>
    </location>
</feature>
<dbReference type="Pfam" id="PF25778">
    <property type="entry name" value="DUF7948"/>
    <property type="match status" value="1"/>
</dbReference>
<feature type="domain" description="DUF7948" evidence="2">
    <location>
        <begin position="22"/>
        <end position="233"/>
    </location>
</feature>